<keyword evidence="2" id="KW-0645">Protease</keyword>
<keyword evidence="3" id="KW-0479">Metal-binding</keyword>
<dbReference type="EMBL" id="JAJLJH010000016">
    <property type="protein sequence ID" value="MCK9689605.1"/>
    <property type="molecule type" value="Genomic_DNA"/>
</dbReference>
<evidence type="ECO:0000259" key="8">
    <source>
        <dbReference type="Pfam" id="PF01435"/>
    </source>
</evidence>
<dbReference type="GO" id="GO:0016020">
    <property type="term" value="C:membrane"/>
    <property type="evidence" value="ECO:0007669"/>
    <property type="project" value="TreeGrafter"/>
</dbReference>
<comment type="caution">
    <text evidence="9">The sequence shown here is derived from an EMBL/GenBank/DDBJ whole genome shotgun (WGS) entry which is preliminary data.</text>
</comment>
<proteinExistence type="predicted"/>
<gene>
    <name evidence="9" type="ORF">LPC04_28130</name>
</gene>
<dbReference type="EC" id="3.4.24.-" evidence="9"/>
<feature type="chain" id="PRO_5040917223" evidence="7">
    <location>
        <begin position="27"/>
        <end position="553"/>
    </location>
</feature>
<dbReference type="GO" id="GO:0051603">
    <property type="term" value="P:proteolysis involved in protein catabolic process"/>
    <property type="evidence" value="ECO:0007669"/>
    <property type="project" value="TreeGrafter"/>
</dbReference>
<accession>A0A9X1YQE8</accession>
<feature type="signal peptide" evidence="7">
    <location>
        <begin position="1"/>
        <end position="26"/>
    </location>
</feature>
<evidence type="ECO:0000256" key="6">
    <source>
        <dbReference type="ARBA" id="ARBA00023049"/>
    </source>
</evidence>
<dbReference type="Proteomes" id="UP001139353">
    <property type="component" value="Unassembled WGS sequence"/>
</dbReference>
<sequence>MRPKFATLAAAACLALNLFTMSAAPAAPLNLPALGEAEGDEFSIDDEKKVGDQIMSQILPDPAVIDDPVLYQYLMSIFGPLHQAALKLGNISPEQEEKLAWQPFLVDDTEFNAFALPGGYMGVNLGLIAQADTRDEMASVLGHELSHITQRHIARSMVANKHQSIVSMAAMLIGLLASVKSKNGDVPMAVIQGSQAAAATAQLTFSRQMETEADTFGQEVMTEAGFSPSGMADMFGKLETVSRLNDSNQYPWLRSHPLTIERIAAARLRAREGAPQDPAKSHITEHSLMKARARALMDTSDVALRRMQGQARLNAPLTDAERLGILYGGALASMELRDFPSAQTMLAKADEVMAQHAALVAQQENAPPLPPAPPAQVVVTPHVYPIEPEVAHDFALLRVEGAVAKHSAPEIVAAVDALGNDRSRPGTMARANGAIARAAARDPSAGAALQQCVESLQTWVAERPRDVLAWTLLSQCAEPLGQKLRAIRAEAEAHAAQGDLMGAIDRLRAGQKLTRTGRVDFVEASIIDARLRELEAIRRQLIKDNHGRDPNQP</sequence>
<name>A0A9X1YQE8_9BURK</name>
<dbReference type="Gene3D" id="3.30.2010.10">
    <property type="entry name" value="Metalloproteases ('zincins'), catalytic domain"/>
    <property type="match status" value="1"/>
</dbReference>
<comment type="cofactor">
    <cofactor evidence="1">
        <name>Zn(2+)</name>
        <dbReference type="ChEBI" id="CHEBI:29105"/>
    </cofactor>
</comment>
<evidence type="ECO:0000256" key="1">
    <source>
        <dbReference type="ARBA" id="ARBA00001947"/>
    </source>
</evidence>
<evidence type="ECO:0000256" key="3">
    <source>
        <dbReference type="ARBA" id="ARBA00022723"/>
    </source>
</evidence>
<reference evidence="9" key="1">
    <citation type="submission" date="2021-11" db="EMBL/GenBank/DDBJ databases">
        <title>BS-T2-15 a new species belonging to the Comamonadaceae family isolated from the soil of a French oak forest.</title>
        <authorList>
            <person name="Mieszkin S."/>
            <person name="Alain K."/>
        </authorList>
    </citation>
    <scope>NUCLEOTIDE SEQUENCE</scope>
    <source>
        <strain evidence="9">BS-T2-15</strain>
    </source>
</reference>
<feature type="domain" description="Peptidase M48" evidence="8">
    <location>
        <begin position="98"/>
        <end position="267"/>
    </location>
</feature>
<dbReference type="Pfam" id="PF01435">
    <property type="entry name" value="Peptidase_M48"/>
    <property type="match status" value="1"/>
</dbReference>
<keyword evidence="6 9" id="KW-0482">Metalloprotease</keyword>
<dbReference type="RefSeq" id="WP_275685655.1">
    <property type="nucleotide sequence ID" value="NZ_JAJLJH010000016.1"/>
</dbReference>
<dbReference type="AlphaFoldDB" id="A0A9X1YQE8"/>
<evidence type="ECO:0000256" key="5">
    <source>
        <dbReference type="ARBA" id="ARBA00022833"/>
    </source>
</evidence>
<dbReference type="GO" id="GO:0046872">
    <property type="term" value="F:metal ion binding"/>
    <property type="evidence" value="ECO:0007669"/>
    <property type="project" value="UniProtKB-KW"/>
</dbReference>
<evidence type="ECO:0000313" key="9">
    <source>
        <dbReference type="EMBL" id="MCK9689605.1"/>
    </source>
</evidence>
<dbReference type="GO" id="GO:0004222">
    <property type="term" value="F:metalloendopeptidase activity"/>
    <property type="evidence" value="ECO:0007669"/>
    <property type="project" value="InterPro"/>
</dbReference>
<dbReference type="InterPro" id="IPR001915">
    <property type="entry name" value="Peptidase_M48"/>
</dbReference>
<evidence type="ECO:0000256" key="7">
    <source>
        <dbReference type="SAM" id="SignalP"/>
    </source>
</evidence>
<keyword evidence="10" id="KW-1185">Reference proteome</keyword>
<keyword evidence="7" id="KW-0732">Signal</keyword>
<protein>
    <submittedName>
        <fullName evidence="9">M48 family metalloprotease</fullName>
        <ecNumber evidence="9">3.4.24.-</ecNumber>
    </submittedName>
</protein>
<organism evidence="9 10">
    <name type="scientific">Scleromatobacter humisilvae</name>
    <dbReference type="NCBI Taxonomy" id="2897159"/>
    <lineage>
        <taxon>Bacteria</taxon>
        <taxon>Pseudomonadati</taxon>
        <taxon>Pseudomonadota</taxon>
        <taxon>Betaproteobacteria</taxon>
        <taxon>Burkholderiales</taxon>
        <taxon>Sphaerotilaceae</taxon>
        <taxon>Scleromatobacter</taxon>
    </lineage>
</organism>
<dbReference type="PANTHER" id="PTHR22726:SF1">
    <property type="entry name" value="METALLOENDOPEPTIDASE OMA1, MITOCHONDRIAL"/>
    <property type="match status" value="1"/>
</dbReference>
<dbReference type="InterPro" id="IPR051156">
    <property type="entry name" value="Mito/Outer_Membr_Metalloprot"/>
</dbReference>
<evidence type="ECO:0000256" key="2">
    <source>
        <dbReference type="ARBA" id="ARBA00022670"/>
    </source>
</evidence>
<evidence type="ECO:0000313" key="10">
    <source>
        <dbReference type="Proteomes" id="UP001139353"/>
    </source>
</evidence>
<keyword evidence="4 9" id="KW-0378">Hydrolase</keyword>
<keyword evidence="5" id="KW-0862">Zinc</keyword>
<evidence type="ECO:0000256" key="4">
    <source>
        <dbReference type="ARBA" id="ARBA00022801"/>
    </source>
</evidence>
<dbReference type="PANTHER" id="PTHR22726">
    <property type="entry name" value="METALLOENDOPEPTIDASE OMA1"/>
    <property type="match status" value="1"/>
</dbReference>